<reference evidence="1" key="1">
    <citation type="submission" date="2023-04" db="EMBL/GenBank/DDBJ databases">
        <title>Draft Genome sequencing of Naganishia species isolated from polar environments using Oxford Nanopore Technology.</title>
        <authorList>
            <person name="Leo P."/>
            <person name="Venkateswaran K."/>
        </authorList>
    </citation>
    <scope>NUCLEOTIDE SEQUENCE</scope>
    <source>
        <strain evidence="1">MNA-CCFEE 5261</strain>
    </source>
</reference>
<comment type="caution">
    <text evidence="1">The sequence shown here is derived from an EMBL/GenBank/DDBJ whole genome shotgun (WGS) entry which is preliminary data.</text>
</comment>
<dbReference type="EMBL" id="JASBWR010000032">
    <property type="protein sequence ID" value="KAJ9105823.1"/>
    <property type="molecule type" value="Genomic_DNA"/>
</dbReference>
<name>A0ACC2W2Z4_9TREE</name>
<organism evidence="1 2">
    <name type="scientific">Naganishia cerealis</name>
    <dbReference type="NCBI Taxonomy" id="610337"/>
    <lineage>
        <taxon>Eukaryota</taxon>
        <taxon>Fungi</taxon>
        <taxon>Dikarya</taxon>
        <taxon>Basidiomycota</taxon>
        <taxon>Agaricomycotina</taxon>
        <taxon>Tremellomycetes</taxon>
        <taxon>Filobasidiales</taxon>
        <taxon>Filobasidiaceae</taxon>
        <taxon>Naganishia</taxon>
    </lineage>
</organism>
<protein>
    <submittedName>
        <fullName evidence="1">Uncharacterized protein</fullName>
    </submittedName>
</protein>
<dbReference type="Proteomes" id="UP001241377">
    <property type="component" value="Unassembled WGS sequence"/>
</dbReference>
<evidence type="ECO:0000313" key="1">
    <source>
        <dbReference type="EMBL" id="KAJ9105823.1"/>
    </source>
</evidence>
<accession>A0ACC2W2Z4</accession>
<sequence>MRSTAEDQTETKGKGESDRDKVSQRIGTSIPPGVSKESQCPLLQSRGDDKQAEASEPEHFLVKRDTRRFIRFPVNNPSRTLDYLEVPCSANAAARWTWDIKPSLPPCQRWVRA</sequence>
<proteinExistence type="predicted"/>
<evidence type="ECO:0000313" key="2">
    <source>
        <dbReference type="Proteomes" id="UP001241377"/>
    </source>
</evidence>
<gene>
    <name evidence="1" type="ORF">QFC19_003391</name>
</gene>
<keyword evidence="2" id="KW-1185">Reference proteome</keyword>